<organism evidence="2 3">
    <name type="scientific">Petrolisthes manimaculis</name>
    <dbReference type="NCBI Taxonomy" id="1843537"/>
    <lineage>
        <taxon>Eukaryota</taxon>
        <taxon>Metazoa</taxon>
        <taxon>Ecdysozoa</taxon>
        <taxon>Arthropoda</taxon>
        <taxon>Crustacea</taxon>
        <taxon>Multicrustacea</taxon>
        <taxon>Malacostraca</taxon>
        <taxon>Eumalacostraca</taxon>
        <taxon>Eucarida</taxon>
        <taxon>Decapoda</taxon>
        <taxon>Pleocyemata</taxon>
        <taxon>Anomura</taxon>
        <taxon>Galatheoidea</taxon>
        <taxon>Porcellanidae</taxon>
        <taxon>Petrolisthes</taxon>
    </lineage>
</organism>
<protein>
    <submittedName>
        <fullName evidence="2">Uncharacterized protein</fullName>
    </submittedName>
</protein>
<reference evidence="2" key="1">
    <citation type="submission" date="2023-11" db="EMBL/GenBank/DDBJ databases">
        <title>Genome assemblies of two species of porcelain crab, Petrolisthes cinctipes and Petrolisthes manimaculis (Anomura: Porcellanidae).</title>
        <authorList>
            <person name="Angst P."/>
        </authorList>
    </citation>
    <scope>NUCLEOTIDE SEQUENCE</scope>
    <source>
        <strain evidence="2">PB745_02</strain>
        <tissue evidence="2">Gill</tissue>
    </source>
</reference>
<dbReference type="EMBL" id="JAWZYT010003156">
    <property type="protein sequence ID" value="KAK4299898.1"/>
    <property type="molecule type" value="Genomic_DNA"/>
</dbReference>
<keyword evidence="1" id="KW-0812">Transmembrane</keyword>
<keyword evidence="1" id="KW-0472">Membrane</keyword>
<evidence type="ECO:0000313" key="2">
    <source>
        <dbReference type="EMBL" id="KAK4299898.1"/>
    </source>
</evidence>
<gene>
    <name evidence="2" type="ORF">Pmani_027852</name>
</gene>
<sequence>MQSDGMTDDELSVLDSGCRIVVVGVLLLLGMIFMLVGIGGIRFVTTGSSVVLEHCGDRGGDYWDGPWTLLLAMEEEEEEDSGRTRFLLLLAGG</sequence>
<proteinExistence type="predicted"/>
<dbReference type="Proteomes" id="UP001292094">
    <property type="component" value="Unassembled WGS sequence"/>
</dbReference>
<name>A0AAE1TVD3_9EUCA</name>
<keyword evidence="3" id="KW-1185">Reference proteome</keyword>
<evidence type="ECO:0000313" key="3">
    <source>
        <dbReference type="Proteomes" id="UP001292094"/>
    </source>
</evidence>
<feature type="transmembrane region" description="Helical" evidence="1">
    <location>
        <begin position="20"/>
        <end position="44"/>
    </location>
</feature>
<dbReference type="AlphaFoldDB" id="A0AAE1TVD3"/>
<evidence type="ECO:0000256" key="1">
    <source>
        <dbReference type="SAM" id="Phobius"/>
    </source>
</evidence>
<keyword evidence="1" id="KW-1133">Transmembrane helix</keyword>
<comment type="caution">
    <text evidence="2">The sequence shown here is derived from an EMBL/GenBank/DDBJ whole genome shotgun (WGS) entry which is preliminary data.</text>
</comment>
<accession>A0AAE1TVD3</accession>